<accession>A0A211ZUR7</accession>
<dbReference type="Pfam" id="PF10688">
    <property type="entry name" value="Imp-YgjV"/>
    <property type="match status" value="1"/>
</dbReference>
<keyword evidence="1" id="KW-0812">Transmembrane</keyword>
<comment type="caution">
    <text evidence="2">The sequence shown here is derived from an EMBL/GenBank/DDBJ whole genome shotgun (WGS) entry which is preliminary data.</text>
</comment>
<feature type="transmembrane region" description="Helical" evidence="1">
    <location>
        <begin position="36"/>
        <end position="65"/>
    </location>
</feature>
<reference evidence="3" key="1">
    <citation type="submission" date="2017-05" db="EMBL/GenBank/DDBJ databases">
        <authorList>
            <person name="Macchi M."/>
            <person name="Festa S."/>
            <person name="Coppotelli B.M."/>
            <person name="Morelli I.S."/>
        </authorList>
    </citation>
    <scope>NUCLEOTIDE SEQUENCE [LARGE SCALE GENOMIC DNA]</scope>
    <source>
        <strain evidence="3">I</strain>
    </source>
</reference>
<protein>
    <recommendedName>
        <fullName evidence="4">Cyclic nucleotide-binding protein</fullName>
    </recommendedName>
</protein>
<evidence type="ECO:0000256" key="1">
    <source>
        <dbReference type="SAM" id="Phobius"/>
    </source>
</evidence>
<dbReference type="Proteomes" id="UP000196655">
    <property type="component" value="Unassembled WGS sequence"/>
</dbReference>
<feature type="transmembrane region" description="Helical" evidence="1">
    <location>
        <begin position="6"/>
        <end position="24"/>
    </location>
</feature>
<organism evidence="2 3">
    <name type="scientific">Inquilinus limosus</name>
    <dbReference type="NCBI Taxonomy" id="171674"/>
    <lineage>
        <taxon>Bacteria</taxon>
        <taxon>Pseudomonadati</taxon>
        <taxon>Pseudomonadota</taxon>
        <taxon>Alphaproteobacteria</taxon>
        <taxon>Rhodospirillales</taxon>
        <taxon>Rhodospirillaceae</taxon>
        <taxon>Inquilinus</taxon>
    </lineage>
</organism>
<evidence type="ECO:0000313" key="2">
    <source>
        <dbReference type="EMBL" id="OWJ69015.1"/>
    </source>
</evidence>
<dbReference type="RefSeq" id="WP_088148995.1">
    <property type="nucleotide sequence ID" value="NZ_NHON01000001.1"/>
</dbReference>
<evidence type="ECO:0008006" key="4">
    <source>
        <dbReference type="Google" id="ProtNLM"/>
    </source>
</evidence>
<dbReference type="InterPro" id="IPR019629">
    <property type="entry name" value="Uncharacterised_HI1736/YgjV"/>
</dbReference>
<sequence>MREDAVLWIEAVGYAGTGFTILAYSMRRLIPLRIVAILSSASFLVYAGLIGSAPLALMEVILLPINAWRLVELLRPAPARASQAVRSVPPVTSAPRGS</sequence>
<keyword evidence="1" id="KW-0472">Membrane</keyword>
<dbReference type="AlphaFoldDB" id="A0A211ZUR7"/>
<name>A0A211ZUR7_9PROT</name>
<keyword evidence="1" id="KW-1133">Transmembrane helix</keyword>
<proteinExistence type="predicted"/>
<gene>
    <name evidence="2" type="ORF">BWR60_00225</name>
</gene>
<evidence type="ECO:0000313" key="3">
    <source>
        <dbReference type="Proteomes" id="UP000196655"/>
    </source>
</evidence>
<dbReference type="EMBL" id="NHON01000001">
    <property type="protein sequence ID" value="OWJ69015.1"/>
    <property type="molecule type" value="Genomic_DNA"/>
</dbReference>
<keyword evidence="3" id="KW-1185">Reference proteome</keyword>